<reference evidence="2" key="1">
    <citation type="journal article" date="2019" name="Int. J. Syst. Evol. Microbiol.">
        <title>The Global Catalogue of Microorganisms (GCM) 10K type strain sequencing project: providing services to taxonomists for standard genome sequencing and annotation.</title>
        <authorList>
            <consortium name="The Broad Institute Genomics Platform"/>
            <consortium name="The Broad Institute Genome Sequencing Center for Infectious Disease"/>
            <person name="Wu L."/>
            <person name="Ma J."/>
        </authorList>
    </citation>
    <scope>NUCLEOTIDE SEQUENCE [LARGE SCALE GENOMIC DNA]</scope>
    <source>
        <strain evidence="2">CCUG 50353</strain>
    </source>
</reference>
<evidence type="ECO:0000313" key="1">
    <source>
        <dbReference type="EMBL" id="MFC4356212.1"/>
    </source>
</evidence>
<sequence length="88" mass="10142">MRTITISRDAISGEEHTLAHDLPVEKDLTWTISGTVYTIRNVPTYEMNAEYQDYHDLDVVDLLTMVRNLMYADEIPHTVDFNDIADLV</sequence>
<name>A0ABV8UXZ4_9BACL</name>
<protein>
    <submittedName>
        <fullName evidence="1">Uncharacterized protein</fullName>
    </submittedName>
</protein>
<evidence type="ECO:0000313" key="2">
    <source>
        <dbReference type="Proteomes" id="UP001595733"/>
    </source>
</evidence>
<dbReference type="Proteomes" id="UP001595733">
    <property type="component" value="Unassembled WGS sequence"/>
</dbReference>
<dbReference type="EMBL" id="JBHSEF010000026">
    <property type="protein sequence ID" value="MFC4356212.1"/>
    <property type="molecule type" value="Genomic_DNA"/>
</dbReference>
<keyword evidence="2" id="KW-1185">Reference proteome</keyword>
<comment type="caution">
    <text evidence="1">The sequence shown here is derived from an EMBL/GenBank/DDBJ whole genome shotgun (WGS) entry which is preliminary data.</text>
</comment>
<gene>
    <name evidence="1" type="ORF">ACFO0S_14215</name>
</gene>
<proteinExistence type="predicted"/>
<accession>A0ABV8UXZ4</accession>
<dbReference type="RefSeq" id="WP_378142756.1">
    <property type="nucleotide sequence ID" value="NZ_JBHSEF010000026.1"/>
</dbReference>
<organism evidence="1 2">
    <name type="scientific">Chryseomicrobium palamuruense</name>
    <dbReference type="NCBI Taxonomy" id="682973"/>
    <lineage>
        <taxon>Bacteria</taxon>
        <taxon>Bacillati</taxon>
        <taxon>Bacillota</taxon>
        <taxon>Bacilli</taxon>
        <taxon>Bacillales</taxon>
        <taxon>Caryophanaceae</taxon>
        <taxon>Chryseomicrobium</taxon>
    </lineage>
</organism>